<keyword evidence="2" id="KW-0680">Restriction system</keyword>
<dbReference type="Gene3D" id="3.90.220.20">
    <property type="entry name" value="DNA methylase specificity domains"/>
    <property type="match status" value="3"/>
</dbReference>
<evidence type="ECO:0000256" key="4">
    <source>
        <dbReference type="ARBA" id="ARBA00038652"/>
    </source>
</evidence>
<dbReference type="GO" id="GO:0016787">
    <property type="term" value="F:hydrolase activity"/>
    <property type="evidence" value="ECO:0007669"/>
    <property type="project" value="UniProtKB-KW"/>
</dbReference>
<dbReference type="Pfam" id="PF01420">
    <property type="entry name" value="Methylase_S"/>
    <property type="match status" value="3"/>
</dbReference>
<comment type="caution">
    <text evidence="6">The sequence shown here is derived from an EMBL/GenBank/DDBJ whole genome shotgun (WGS) entry which is preliminary data.</text>
</comment>
<gene>
    <name evidence="6" type="ORF">NOL15_07165</name>
</gene>
<dbReference type="Proteomes" id="UP001152879">
    <property type="component" value="Unassembled WGS sequence"/>
</dbReference>
<dbReference type="InterPro" id="IPR051212">
    <property type="entry name" value="Type-I_RE_S_subunit"/>
</dbReference>
<evidence type="ECO:0000256" key="1">
    <source>
        <dbReference type="ARBA" id="ARBA00010923"/>
    </source>
</evidence>
<dbReference type="CDD" id="cd17291">
    <property type="entry name" value="RMtype1_S_MgeORF438P-TRD-CR_like"/>
    <property type="match status" value="1"/>
</dbReference>
<protein>
    <submittedName>
        <fullName evidence="6">Restriction endonuclease subunit S</fullName>
        <ecNumber evidence="6">3.1.21.-</ecNumber>
    </submittedName>
</protein>
<dbReference type="PANTHER" id="PTHR43140">
    <property type="entry name" value="TYPE-1 RESTRICTION ENZYME ECOKI SPECIFICITY PROTEIN"/>
    <property type="match status" value="1"/>
</dbReference>
<keyword evidence="6" id="KW-0378">Hydrolase</keyword>
<dbReference type="EC" id="3.1.21.-" evidence="6"/>
<comment type="similarity">
    <text evidence="1">Belongs to the type-I restriction system S methylase family.</text>
</comment>
<proteinExistence type="inferred from homology"/>
<accession>A0A9X4RSI5</accession>
<dbReference type="PANTHER" id="PTHR43140:SF1">
    <property type="entry name" value="TYPE I RESTRICTION ENZYME ECOKI SPECIFICITY SUBUNIT"/>
    <property type="match status" value="1"/>
</dbReference>
<name>A0A9X4RSI5_STRSU</name>
<evidence type="ECO:0000256" key="2">
    <source>
        <dbReference type="ARBA" id="ARBA00022747"/>
    </source>
</evidence>
<evidence type="ECO:0000259" key="5">
    <source>
        <dbReference type="Pfam" id="PF01420"/>
    </source>
</evidence>
<feature type="domain" description="Type I restriction modification DNA specificity" evidence="5">
    <location>
        <begin position="14"/>
        <end position="172"/>
    </location>
</feature>
<dbReference type="GO" id="GO:0003677">
    <property type="term" value="F:DNA binding"/>
    <property type="evidence" value="ECO:0007669"/>
    <property type="project" value="UniProtKB-KW"/>
</dbReference>
<dbReference type="Gene3D" id="1.10.287.1120">
    <property type="entry name" value="Bipartite methylase S protein"/>
    <property type="match status" value="1"/>
</dbReference>
<dbReference type="EMBL" id="JANFML010000021">
    <property type="protein sequence ID" value="MDG4512619.1"/>
    <property type="molecule type" value="Genomic_DNA"/>
</dbReference>
<dbReference type="GO" id="GO:0004519">
    <property type="term" value="F:endonuclease activity"/>
    <property type="evidence" value="ECO:0007669"/>
    <property type="project" value="UniProtKB-KW"/>
</dbReference>
<dbReference type="SUPFAM" id="SSF116734">
    <property type="entry name" value="DNA methylase specificity domain"/>
    <property type="match status" value="3"/>
</dbReference>
<evidence type="ECO:0000256" key="3">
    <source>
        <dbReference type="ARBA" id="ARBA00023125"/>
    </source>
</evidence>
<dbReference type="AlphaFoldDB" id="A0A9X4RSI5"/>
<feature type="domain" description="Type I restriction modification DNA specificity" evidence="5">
    <location>
        <begin position="232"/>
        <end position="370"/>
    </location>
</feature>
<dbReference type="GO" id="GO:0009307">
    <property type="term" value="P:DNA restriction-modification system"/>
    <property type="evidence" value="ECO:0007669"/>
    <property type="project" value="UniProtKB-KW"/>
</dbReference>
<sequence>MTYIADLIKEHCPNGVEWRELAEVCVVKTGQQINKTFIQNNLGRYPVVNSGKEPLGFVNVYNTEDDPIGITTRGAGVGYVSWNEGKYFRGNLNYSSKIKDSNVILPKFLYYFLKNSSKSIENLCTFEGIPALNKSNLEMLKIPIPPLEIQEEIVQILDKFTEYVTELTAELTDRQKQYTFYRDKLLSFEDEVYQVEWKTLGEVALPTENISWKSQGEQQFSYIDLSSVDRNSKKITETTEITKLTAPSRAQRVVKENDIIFGTTRPTLRRYARIPLEFDNQICSTGFYVFRASDEVLPKYIYHIFASSDFNNFVEENQSGASYPAISNSLVEQYKLPVPSKNIQSRIVQVLDNFDMVCNDLNIGLPKEIELRQKQYEYFREKLLTFTAEGVYTDSTVQYRQDLIRLLNWVFGPILVELGAVARYGNQKISTGDLSPKSYIGVDNLLQNRAGKLDATYLPENVKVIIYEEGNILIGNIRPYLKKIWFATNSGGASPDVLVVQNEVKDCLANRYLYHILANDRFFEFDMQNAKGSKMPRGDKGAVLHYQFILPTFSDQSRIVAILDKFDQLTTSISQGLPKEIELRQKQYEYFRDTLLNFLNKYE</sequence>
<reference evidence="6" key="1">
    <citation type="submission" date="2022-07" db="EMBL/GenBank/DDBJ databases">
        <title>Whole Genome Sequencing of Streptococcus suis.</title>
        <authorList>
            <person name="Dai X."/>
            <person name="Huang J."/>
            <person name="Wang L."/>
        </authorList>
    </citation>
    <scope>NUCLEOTIDE SEQUENCE</scope>
    <source>
        <strain evidence="6">SFB2</strain>
    </source>
</reference>
<dbReference type="InterPro" id="IPR044946">
    <property type="entry name" value="Restrct_endonuc_typeI_TRD_sf"/>
</dbReference>
<feature type="domain" description="Type I restriction modification DNA specificity" evidence="5">
    <location>
        <begin position="499"/>
        <end position="582"/>
    </location>
</feature>
<evidence type="ECO:0000313" key="6">
    <source>
        <dbReference type="EMBL" id="MDG4512619.1"/>
    </source>
</evidence>
<keyword evidence="6" id="KW-0255">Endonuclease</keyword>
<keyword evidence="3" id="KW-0238">DNA-binding</keyword>
<keyword evidence="6" id="KW-0540">Nuclease</keyword>
<comment type="subunit">
    <text evidence="4">The methyltransferase is composed of M and S polypeptides.</text>
</comment>
<evidence type="ECO:0000313" key="7">
    <source>
        <dbReference type="Proteomes" id="UP001152879"/>
    </source>
</evidence>
<organism evidence="6 7">
    <name type="scientific">Streptococcus suis</name>
    <dbReference type="NCBI Taxonomy" id="1307"/>
    <lineage>
        <taxon>Bacteria</taxon>
        <taxon>Bacillati</taxon>
        <taxon>Bacillota</taxon>
        <taxon>Bacilli</taxon>
        <taxon>Lactobacillales</taxon>
        <taxon>Streptococcaceae</taxon>
        <taxon>Streptococcus</taxon>
    </lineage>
</organism>
<dbReference type="InterPro" id="IPR000055">
    <property type="entry name" value="Restrct_endonuc_typeI_TRD"/>
</dbReference>